<dbReference type="InterPro" id="IPR026444">
    <property type="entry name" value="Secre_tail"/>
</dbReference>
<dbReference type="NCBIfam" id="TIGR04183">
    <property type="entry name" value="Por_Secre_tail"/>
    <property type="match status" value="1"/>
</dbReference>
<dbReference type="InterPro" id="IPR013783">
    <property type="entry name" value="Ig-like_fold"/>
</dbReference>
<protein>
    <recommendedName>
        <fullName evidence="3">Secretion system C-terminal sorting domain-containing protein</fullName>
    </recommendedName>
</protein>
<keyword evidence="2" id="KW-1185">Reference proteome</keyword>
<proteinExistence type="predicted"/>
<dbReference type="Gene3D" id="2.60.40.10">
    <property type="entry name" value="Immunoglobulins"/>
    <property type="match status" value="1"/>
</dbReference>
<evidence type="ECO:0008006" key="3">
    <source>
        <dbReference type="Google" id="ProtNLM"/>
    </source>
</evidence>
<comment type="caution">
    <text evidence="1">The sequence shown here is derived from an EMBL/GenBank/DDBJ whole genome shotgun (WGS) entry which is preliminary data.</text>
</comment>
<dbReference type="Proteomes" id="UP001501469">
    <property type="component" value="Unassembled WGS sequence"/>
</dbReference>
<evidence type="ECO:0000313" key="2">
    <source>
        <dbReference type="Proteomes" id="UP001501469"/>
    </source>
</evidence>
<sequence>MGGTLYTFNGGGTNGLWTDASIWTTDPTGSTSINSRVPANGDAVVITNSFVVYVNSAISTTGLDLTIQRGGVLDLQSAAATFATLNSLSGQGTLRIAAPFFPAVTTNNFDDANTGTVEFYNWATGPSALPIPVSGMYNNLRLLNTSTAAYGVLLDANLTVNGSMALSRTNTTSFPNGSTYATAAAAAAGAGISFKIGLAAANRTLNVYGLLTVGNGTFFGVNNANNGVHVLNIYNDFINNGTINLRNASDAQVVQVAFRGTTDTNFACNGDTDLDIMVVNKGFDSQVLLNVTSAVGLHGSAQGNLRLNHTGAIDMLQLFNGVAKLGNNVYLAKVSNDAANGFSLGEDVGGGVRNAPTLWIAGATVLNDNMPLIAVYGIYRISAGSFTSKNDAGMVVREDGQVLIEGGTTLVNKFRPSRTSANHRGSFIISNGLFECTGTTATSVDDKFARFCVPYLTQAFRMTGGTIRTQVPNPNGIDGIFHIGVAANNAIVTGGTIEIILPATNINGKFLSTAPLWNLTVIKSGAAGTSKVINQTMPFDATFAPNATTAGQPLVVQNDFILDATNPTTFDAGNLNLTIQGGLNIGTGCTYLPGTNTTIFSGTQNQLLTTNGTIGTTAGVGTFNNWTVDKAAGILTLAGSVGTYSTLAGTTLSILRGVLNDAGKTINVQGNLVNSAFHQSVGTGSITMNGAAAQTIGGDGTGVFGNLKVLNTGLATGSVAVTLANSIMVTNQLTLQSTHVMAIGSYRLSLTNVNTNALLPTNGFSSQRMIQTAGNASDLGLQKTYGGAQAFTFPVGTGTKYTPAVVDLQLATALSQYGQISVSPANVRNPFVASTTNSLAYYWKVRSTGFGAIPSGAIYETFTMTNADAAGYITSPNNYVGGRYLPTSWNTSFSTAGSVSNFGTTSDIAFSGMQQFDGEFTAGLPATFGPITSYYSMRNGNWTDTNLATTPWSTTGPSGPAVSTTPGPGNPVFIGSAGTGVFHTVTVIANTAKSGSLVIDRGSVLDVGTFTGHNFGALPDSKIGGSGRLRISSGGATAAFPSGDFGSFIQYGGGTVEYYTTGTQNFTLPTTNGGSLTLNQYRNLWLNAATGRTITLPNQDLRVHAQLKSGSNGGVGTVLISSAAAGNIRVDSLLNVQNGIFQLQGTNARTLALDTDVKVDAGAAFNVLNNAATTHNVTVGGSFTNNGSLDFLVGTGRANLTFTGGSNNGFTGPTGTLTNLNTLTVNKGLGRTATLTLDVAGTLTTPTSNWLTLTNGTLRYAKGTGTLTIHDAASPYLITDNAGLTVDAPNAVVTVATNTGTAADLKLAGEVRVLQGTLNVGTTSGAGNDLEYASAGAPTLKVTAGTLYVNGQIRRSVNNLDGSLRFDQSGGAITIDGQGATAAQNNERGLFEVQGLKSIFRMSGGTINLRRSNGRPTIAADFYLAPDSTVVTGGTVVLGNAAAGVGNVTISVNSAVPIFNLLVESGATAANSNTGLLTGVSPLTLNGSLTIGNGNSFFNANSLGLNVKQNLNNNNTLTVDQSSVATALTTGGFLPGSTAQTTTFLGAIPTQFINGAGGNVTVFGKLVLNHAQTTGTLRLNGTVLTAGNLTLTKGTLDDNGNTITVWGDVSNSTVHTGSGSLVLGGTTNQSIGGNGAGQFGNLTLNNAAGATTTANQEVTQVLSLSNGILSIGSNLLWMSSTAANNITGGTATRFIRTNGIVADLGLRKSYPAGSSGFGFPLGVGSKYTPVQLNLSNNTVAGTVTVQAIDLAHPSTTDPANKELKFFWKISTTGLSASATADQQFTYSGADVQGNEANYLLGRFLNGAWTPANGITTSSVNTTFHTLLNLNTNIIAGDYTGGEPSEFGSVPVFYSRNATAGLPAGAIWTTAAAWTFNANGTDSSPLPTTFPAAANPVVILPTHLITTTANGMASATLKLDGTLDLGVNVANNFNTVSGTGTLKIGSALFPAGNYAGFVAANTGTVEFTGKVQLPARDTYNNLILSGGSGAAKQLTNLDLTLNGALNITANTAVDNPTSQNVTLNSATSGATVSGTFTLNDGKLTTASFLNTTSTGSFSFGAGAVSVGTSLTNDGMLVNGSAPLTVATTFTNNGTVDASAATSTGLIGVDGNFINASTYTAGIGNLNVTGTITNTTTGIFTAGTGEVNAGMNFINGGAYTAAKNIMHVNGEYTNQSTGFFDAANSNIVFRGNFTNTTGATFAAGTSLVQFITDVNRFINGNTTFYDLQKLSSSALTFGPNTTVHVANLMTIQNSVIFTGINTGNTLYLDNPNFQPIVGNTLTSYVAGRLAMALPNEAAAIRVFPVGAGQRYRPVTIKPLGISTGNPVVLVEIINGAAPNANAAGNVAATLQNIATTRYYRIQLLSGTLNQPTVQLSFNTDVEDEKVNVPGNLRVARSNGPNGQWDTAGGSGVFSPDAPKGYTTSAGTVIDGNSYFVLASTNKVDNPLSGSAPLPVTLVNFSATRQGSAVQVAWATASEKNSDYFVVERSANGRTFDALTRIEAQGSSTARFDYSTLDRAPLGGTSYYRLRQVDKDGATAYSNIATVRFEGKVGVPSLVAFPNPATGNGFQLATANLAPANGTVRVFDNVGRLVFTQTVAAGTAEATVQPARPLASGMYFATWTTADGVKLTTKVSVE</sequence>
<name>A0ABP7TXU1_9BACT</name>
<dbReference type="EMBL" id="BAABDK010000013">
    <property type="protein sequence ID" value="GAA4032879.1"/>
    <property type="molecule type" value="Genomic_DNA"/>
</dbReference>
<reference evidence="2" key="1">
    <citation type="journal article" date="2019" name="Int. J. Syst. Evol. Microbiol.">
        <title>The Global Catalogue of Microorganisms (GCM) 10K type strain sequencing project: providing services to taxonomists for standard genome sequencing and annotation.</title>
        <authorList>
            <consortium name="The Broad Institute Genomics Platform"/>
            <consortium name="The Broad Institute Genome Sequencing Center for Infectious Disease"/>
            <person name="Wu L."/>
            <person name="Ma J."/>
        </authorList>
    </citation>
    <scope>NUCLEOTIDE SEQUENCE [LARGE SCALE GENOMIC DNA]</scope>
    <source>
        <strain evidence="2">JCM 17225</strain>
    </source>
</reference>
<evidence type="ECO:0000313" key="1">
    <source>
        <dbReference type="EMBL" id="GAA4032879.1"/>
    </source>
</evidence>
<organism evidence="1 2">
    <name type="scientific">Hymenobacter glaciei</name>
    <dbReference type="NCBI Taxonomy" id="877209"/>
    <lineage>
        <taxon>Bacteria</taxon>
        <taxon>Pseudomonadati</taxon>
        <taxon>Bacteroidota</taxon>
        <taxon>Cytophagia</taxon>
        <taxon>Cytophagales</taxon>
        <taxon>Hymenobacteraceae</taxon>
        <taxon>Hymenobacter</taxon>
    </lineage>
</organism>
<gene>
    <name evidence="1" type="ORF">GCM10022409_16460</name>
</gene>
<accession>A0ABP7TXU1</accession>